<evidence type="ECO:0000313" key="1">
    <source>
        <dbReference type="EMBL" id="VVN09646.1"/>
    </source>
</evidence>
<dbReference type="InterPro" id="IPR029063">
    <property type="entry name" value="SAM-dependent_MTases_sf"/>
</dbReference>
<dbReference type="EMBL" id="CABVHK010000012">
    <property type="protein sequence ID" value="VVN09646.1"/>
    <property type="molecule type" value="Genomic_DNA"/>
</dbReference>
<sequence length="250" mass="28411">MTDNTIRTFVGSTPSETERKQLLVDRLRASRIPDRELLDNLGLYLTRQTLSRINFMQMLYQMIVPVHGVIMEFGVRWGQNMALFSTLRGIHEPFNYNRKIIGFDTFDGFPSVAPQDGGGVQAGDYGVVENWKEELEEILDFHAQNAPIPHKKKHELVTGDATMSLPGYLKDHPETIVALAYFDFDIYKPTRDCLEAILPYLTKGSILAFDELNTPEFPGETIAVREVLGLSRYAIRRDPSNPLTSYLVIE</sequence>
<dbReference type="InterPro" id="IPR008884">
    <property type="entry name" value="TylF_MeTrfase"/>
</dbReference>
<reference evidence="1 2" key="1">
    <citation type="submission" date="2019-09" db="EMBL/GenBank/DDBJ databases">
        <authorList>
            <person name="Chandra G."/>
            <person name="Truman W A."/>
        </authorList>
    </citation>
    <scope>NUCLEOTIDE SEQUENCE [LARGE SCALE GENOMIC DNA]</scope>
    <source>
        <strain evidence="1">PS662</strain>
    </source>
</reference>
<accession>A0A5E6VAR1</accession>
<dbReference type="OrthoDB" id="9799872at2"/>
<dbReference type="Gene3D" id="3.40.50.150">
    <property type="entry name" value="Vaccinia Virus protein VP39"/>
    <property type="match status" value="1"/>
</dbReference>
<dbReference type="PANTHER" id="PTHR40036">
    <property type="entry name" value="MACROCIN O-METHYLTRANSFERASE"/>
    <property type="match status" value="1"/>
</dbReference>
<dbReference type="AlphaFoldDB" id="A0A5E6VAR1"/>
<evidence type="ECO:0008006" key="3">
    <source>
        <dbReference type="Google" id="ProtNLM"/>
    </source>
</evidence>
<organism evidence="1 2">
    <name type="scientific">Pseudomonas fluorescens</name>
    <dbReference type="NCBI Taxonomy" id="294"/>
    <lineage>
        <taxon>Bacteria</taxon>
        <taxon>Pseudomonadati</taxon>
        <taxon>Pseudomonadota</taxon>
        <taxon>Gammaproteobacteria</taxon>
        <taxon>Pseudomonadales</taxon>
        <taxon>Pseudomonadaceae</taxon>
        <taxon>Pseudomonas</taxon>
    </lineage>
</organism>
<dbReference type="PANTHER" id="PTHR40036:SF1">
    <property type="entry name" value="MACROCIN O-METHYLTRANSFERASE"/>
    <property type="match status" value="1"/>
</dbReference>
<name>A0A5E6VAR1_PSEFL</name>
<dbReference type="RefSeq" id="WP_150712178.1">
    <property type="nucleotide sequence ID" value="NZ_CABVHK010000012.1"/>
</dbReference>
<evidence type="ECO:0000313" key="2">
    <source>
        <dbReference type="Proteomes" id="UP000326953"/>
    </source>
</evidence>
<proteinExistence type="predicted"/>
<protein>
    <recommendedName>
        <fullName evidence="3">Crotonobetainyl-CoA--carnitine CoA-transferase</fullName>
    </recommendedName>
</protein>
<gene>
    <name evidence="1" type="ORF">PS662_03783</name>
</gene>
<dbReference type="Proteomes" id="UP000326953">
    <property type="component" value="Unassembled WGS sequence"/>
</dbReference>